<keyword evidence="2" id="KW-0238">DNA-binding</keyword>
<dbReference type="PANTHER" id="PTHR24567">
    <property type="entry name" value="CRP FAMILY TRANSCRIPTIONAL REGULATORY PROTEIN"/>
    <property type="match status" value="1"/>
</dbReference>
<dbReference type="Pfam" id="PF13545">
    <property type="entry name" value="HTH_Crp_2"/>
    <property type="match status" value="1"/>
</dbReference>
<dbReference type="InterPro" id="IPR014710">
    <property type="entry name" value="RmlC-like_jellyroll"/>
</dbReference>
<reference evidence="8" key="1">
    <citation type="submission" date="2017-02" db="EMBL/GenBank/DDBJ databases">
        <authorList>
            <person name="Varghese N."/>
            <person name="Submissions S."/>
        </authorList>
    </citation>
    <scope>NUCLEOTIDE SEQUENCE [LARGE SCALE GENOMIC DNA]</scope>
    <source>
        <strain evidence="8">DSM 23966</strain>
    </source>
</reference>
<accession>A0A1T4XYT8</accession>
<dbReference type="CDD" id="cd00038">
    <property type="entry name" value="CAP_ED"/>
    <property type="match status" value="1"/>
</dbReference>
<organism evidence="7 8">
    <name type="scientific">Sporosarcina newyorkensis</name>
    <dbReference type="NCBI Taxonomy" id="759851"/>
    <lineage>
        <taxon>Bacteria</taxon>
        <taxon>Bacillati</taxon>
        <taxon>Bacillota</taxon>
        <taxon>Bacilli</taxon>
        <taxon>Bacillales</taxon>
        <taxon>Caryophanaceae</taxon>
        <taxon>Sporosarcina</taxon>
    </lineage>
</organism>
<evidence type="ECO:0000256" key="1">
    <source>
        <dbReference type="ARBA" id="ARBA00023015"/>
    </source>
</evidence>
<proteinExistence type="predicted"/>
<dbReference type="InterPro" id="IPR050397">
    <property type="entry name" value="Env_Response_Regulators"/>
</dbReference>
<dbReference type="SUPFAM" id="SSF46785">
    <property type="entry name" value="Winged helix' DNA-binding domain"/>
    <property type="match status" value="1"/>
</dbReference>
<name>A0A1T4XYT8_9BACL</name>
<keyword evidence="7" id="KW-0808">Transferase</keyword>
<evidence type="ECO:0000259" key="5">
    <source>
        <dbReference type="PROSITE" id="PS50042"/>
    </source>
</evidence>
<gene>
    <name evidence="7" type="ORF">SAMN04244570_1462</name>
</gene>
<dbReference type="PANTHER" id="PTHR24567:SF26">
    <property type="entry name" value="REGULATORY PROTEIN YEIL"/>
    <property type="match status" value="1"/>
</dbReference>
<dbReference type="EMBL" id="FUYJ01000002">
    <property type="protein sequence ID" value="SKA94722.1"/>
    <property type="molecule type" value="Genomic_DNA"/>
</dbReference>
<keyword evidence="4" id="KW-0804">Transcription</keyword>
<sequence>MKVKENKPAFLATLTNNELENDFRNIFIQHAMVHHYEKNEFVFLSGEKPNSVYFIEKGLLKVCQATAEGDDVTFFLRKRGEIFGYAEVILEENRSRLAQCLDQCTIRALSSDIFLKEVIANKRMNQEILKITNRRLLEQQQMVELLISQPVSIRLAWLLKEMSIAQTGGYLIETTLTHSELSNIIGCSRQTVSEILSKWREQGLISYDRKTIFIQDIYSIF</sequence>
<feature type="domain" description="HTH crp-type" evidence="6">
    <location>
        <begin position="149"/>
        <end position="218"/>
    </location>
</feature>
<dbReference type="AlphaFoldDB" id="A0A1T4XYT8"/>
<dbReference type="RefSeq" id="WP_078817112.1">
    <property type="nucleotide sequence ID" value="NZ_FUYJ01000002.1"/>
</dbReference>
<dbReference type="GO" id="GO:0016301">
    <property type="term" value="F:kinase activity"/>
    <property type="evidence" value="ECO:0007669"/>
    <property type="project" value="UniProtKB-KW"/>
</dbReference>
<dbReference type="SUPFAM" id="SSF51206">
    <property type="entry name" value="cAMP-binding domain-like"/>
    <property type="match status" value="1"/>
</dbReference>
<dbReference type="PROSITE" id="PS50042">
    <property type="entry name" value="CNMP_BINDING_3"/>
    <property type="match status" value="1"/>
</dbReference>
<dbReference type="InterPro" id="IPR012318">
    <property type="entry name" value="HTH_CRP"/>
</dbReference>
<evidence type="ECO:0000313" key="8">
    <source>
        <dbReference type="Proteomes" id="UP000190042"/>
    </source>
</evidence>
<dbReference type="SMART" id="SM00419">
    <property type="entry name" value="HTH_CRP"/>
    <property type="match status" value="1"/>
</dbReference>
<evidence type="ECO:0000256" key="3">
    <source>
        <dbReference type="ARBA" id="ARBA00023159"/>
    </source>
</evidence>
<dbReference type="Gene3D" id="1.10.10.10">
    <property type="entry name" value="Winged helix-like DNA-binding domain superfamily/Winged helix DNA-binding domain"/>
    <property type="match status" value="1"/>
</dbReference>
<dbReference type="PROSITE" id="PS51063">
    <property type="entry name" value="HTH_CRP_2"/>
    <property type="match status" value="1"/>
</dbReference>
<evidence type="ECO:0000313" key="7">
    <source>
        <dbReference type="EMBL" id="SKA94722.1"/>
    </source>
</evidence>
<dbReference type="GO" id="GO:0005829">
    <property type="term" value="C:cytosol"/>
    <property type="evidence" value="ECO:0007669"/>
    <property type="project" value="TreeGrafter"/>
</dbReference>
<dbReference type="Pfam" id="PF00027">
    <property type="entry name" value="cNMP_binding"/>
    <property type="match status" value="1"/>
</dbReference>
<keyword evidence="7" id="KW-0418">Kinase</keyword>
<keyword evidence="3" id="KW-0010">Activator</keyword>
<feature type="domain" description="Cyclic nucleotide-binding" evidence="5">
    <location>
        <begin position="15"/>
        <end position="135"/>
    </location>
</feature>
<dbReference type="InterPro" id="IPR018490">
    <property type="entry name" value="cNMP-bd_dom_sf"/>
</dbReference>
<dbReference type="GO" id="GO:0003677">
    <property type="term" value="F:DNA binding"/>
    <property type="evidence" value="ECO:0007669"/>
    <property type="project" value="UniProtKB-KW"/>
</dbReference>
<evidence type="ECO:0000256" key="4">
    <source>
        <dbReference type="ARBA" id="ARBA00023163"/>
    </source>
</evidence>
<keyword evidence="8" id="KW-1185">Reference proteome</keyword>
<evidence type="ECO:0000256" key="2">
    <source>
        <dbReference type="ARBA" id="ARBA00023125"/>
    </source>
</evidence>
<dbReference type="InterPro" id="IPR000595">
    <property type="entry name" value="cNMP-bd_dom"/>
</dbReference>
<dbReference type="InterPro" id="IPR036390">
    <property type="entry name" value="WH_DNA-bd_sf"/>
</dbReference>
<keyword evidence="1" id="KW-0805">Transcription regulation</keyword>
<dbReference type="SMART" id="SM00100">
    <property type="entry name" value="cNMP"/>
    <property type="match status" value="1"/>
</dbReference>
<dbReference type="Proteomes" id="UP000190042">
    <property type="component" value="Unassembled WGS sequence"/>
</dbReference>
<dbReference type="PRINTS" id="PR00034">
    <property type="entry name" value="HTHCRP"/>
</dbReference>
<dbReference type="InterPro" id="IPR036388">
    <property type="entry name" value="WH-like_DNA-bd_sf"/>
</dbReference>
<dbReference type="GO" id="GO:0003700">
    <property type="term" value="F:DNA-binding transcription factor activity"/>
    <property type="evidence" value="ECO:0007669"/>
    <property type="project" value="TreeGrafter"/>
</dbReference>
<protein>
    <submittedName>
        <fullName evidence="7">cAMP-binding domain of CRP or a regulatory subunit of cAMP-dependent protein kinases</fullName>
    </submittedName>
</protein>
<evidence type="ECO:0000259" key="6">
    <source>
        <dbReference type="PROSITE" id="PS51063"/>
    </source>
</evidence>
<dbReference type="Gene3D" id="2.60.120.10">
    <property type="entry name" value="Jelly Rolls"/>
    <property type="match status" value="1"/>
</dbReference>